<evidence type="ECO:0000256" key="1">
    <source>
        <dbReference type="SAM" id="SignalP"/>
    </source>
</evidence>
<protein>
    <submittedName>
        <fullName evidence="2">Uncharacterized protein</fullName>
    </submittedName>
</protein>
<proteinExistence type="predicted"/>
<accession>A0A8H8DF88</accession>
<gene>
    <name evidence="2" type="ORF">BJ554DRAFT_4008</name>
</gene>
<reference evidence="2 3" key="1">
    <citation type="journal article" name="Sci. Rep.">
        <title>Genome-scale phylogenetic analyses confirm Olpidium as the closest living zoosporic fungus to the non-flagellated, terrestrial fungi.</title>
        <authorList>
            <person name="Chang Y."/>
            <person name="Rochon D."/>
            <person name="Sekimoto S."/>
            <person name="Wang Y."/>
            <person name="Chovatia M."/>
            <person name="Sandor L."/>
            <person name="Salamov A."/>
            <person name="Grigoriev I.V."/>
            <person name="Stajich J.E."/>
            <person name="Spatafora J.W."/>
        </authorList>
    </citation>
    <scope>NUCLEOTIDE SEQUENCE [LARGE SCALE GENOMIC DNA]</scope>
    <source>
        <strain evidence="2">S191</strain>
    </source>
</reference>
<keyword evidence="3" id="KW-1185">Reference proteome</keyword>
<dbReference type="EMBL" id="JAEFCI010011972">
    <property type="protein sequence ID" value="KAG5456290.1"/>
    <property type="molecule type" value="Genomic_DNA"/>
</dbReference>
<feature type="chain" id="PRO_5034804091" evidence="1">
    <location>
        <begin position="17"/>
        <end position="57"/>
    </location>
</feature>
<name>A0A8H8DF88_9FUNG</name>
<organism evidence="2 3">
    <name type="scientific">Olpidium bornovanus</name>
    <dbReference type="NCBI Taxonomy" id="278681"/>
    <lineage>
        <taxon>Eukaryota</taxon>
        <taxon>Fungi</taxon>
        <taxon>Fungi incertae sedis</taxon>
        <taxon>Olpidiomycota</taxon>
        <taxon>Olpidiomycotina</taxon>
        <taxon>Olpidiomycetes</taxon>
        <taxon>Olpidiales</taxon>
        <taxon>Olpidiaceae</taxon>
        <taxon>Olpidium</taxon>
    </lineage>
</organism>
<feature type="signal peptide" evidence="1">
    <location>
        <begin position="1"/>
        <end position="16"/>
    </location>
</feature>
<comment type="caution">
    <text evidence="2">The sequence shown here is derived from an EMBL/GenBank/DDBJ whole genome shotgun (WGS) entry which is preliminary data.</text>
</comment>
<dbReference type="AlphaFoldDB" id="A0A8H8DF88"/>
<sequence length="57" mass="5742">MASLRAVLLFAGLVAALVAVFAPCAADAKLSSPPSDLQIGVKKKIPAEECKTKSSAG</sequence>
<evidence type="ECO:0000313" key="3">
    <source>
        <dbReference type="Proteomes" id="UP000673691"/>
    </source>
</evidence>
<dbReference type="Proteomes" id="UP000673691">
    <property type="component" value="Unassembled WGS sequence"/>
</dbReference>
<keyword evidence="1" id="KW-0732">Signal</keyword>
<evidence type="ECO:0000313" key="2">
    <source>
        <dbReference type="EMBL" id="KAG5456290.1"/>
    </source>
</evidence>